<dbReference type="AlphaFoldDB" id="A0A6G0X1Y0"/>
<evidence type="ECO:0000256" key="1">
    <source>
        <dbReference type="ARBA" id="ARBA00004123"/>
    </source>
</evidence>
<feature type="region of interest" description="Disordered" evidence="3">
    <location>
        <begin position="72"/>
        <end position="115"/>
    </location>
</feature>
<evidence type="ECO:0008006" key="6">
    <source>
        <dbReference type="Google" id="ProtNLM"/>
    </source>
</evidence>
<dbReference type="Proteomes" id="UP000481153">
    <property type="component" value="Unassembled WGS sequence"/>
</dbReference>
<gene>
    <name evidence="4" type="ORF">Ae201684_009352</name>
</gene>
<evidence type="ECO:0000256" key="3">
    <source>
        <dbReference type="SAM" id="MobiDB-lite"/>
    </source>
</evidence>
<evidence type="ECO:0000256" key="2">
    <source>
        <dbReference type="ARBA" id="ARBA00023242"/>
    </source>
</evidence>
<name>A0A6G0X1Y0_9STRA</name>
<dbReference type="EMBL" id="VJMJ01000119">
    <property type="protein sequence ID" value="KAF0733784.1"/>
    <property type="molecule type" value="Genomic_DNA"/>
</dbReference>
<comment type="subcellular location">
    <subcellularLocation>
        <location evidence="1">Nucleus</location>
    </subcellularLocation>
</comment>
<dbReference type="InterPro" id="IPR019140">
    <property type="entry name" value="MCM_complex-bd"/>
</dbReference>
<dbReference type="GO" id="GO:0005634">
    <property type="term" value="C:nucleus"/>
    <property type="evidence" value="ECO:0007669"/>
    <property type="project" value="UniProtKB-SubCell"/>
</dbReference>
<dbReference type="VEuPathDB" id="FungiDB:AeMF1_009798"/>
<dbReference type="PANTHER" id="PTHR13489:SF0">
    <property type="entry name" value="MINI-CHROMOSOME MAINTENANCE COMPLEX-BINDING PROTEIN"/>
    <property type="match status" value="1"/>
</dbReference>
<reference evidence="4 5" key="1">
    <citation type="submission" date="2019-07" db="EMBL/GenBank/DDBJ databases">
        <title>Genomics analysis of Aphanomyces spp. identifies a new class of oomycete effector associated with host adaptation.</title>
        <authorList>
            <person name="Gaulin E."/>
        </authorList>
    </citation>
    <scope>NUCLEOTIDE SEQUENCE [LARGE SCALE GENOMIC DNA]</scope>
    <source>
        <strain evidence="4 5">ATCC 201684</strain>
    </source>
</reference>
<dbReference type="Pfam" id="PF09739">
    <property type="entry name" value="MCM_bind"/>
    <property type="match status" value="1"/>
</dbReference>
<organism evidence="4 5">
    <name type="scientific">Aphanomyces euteiches</name>
    <dbReference type="NCBI Taxonomy" id="100861"/>
    <lineage>
        <taxon>Eukaryota</taxon>
        <taxon>Sar</taxon>
        <taxon>Stramenopiles</taxon>
        <taxon>Oomycota</taxon>
        <taxon>Saprolegniomycetes</taxon>
        <taxon>Saprolegniales</taxon>
        <taxon>Verrucalvaceae</taxon>
        <taxon>Aphanomyces</taxon>
    </lineage>
</organism>
<dbReference type="GO" id="GO:0006261">
    <property type="term" value="P:DNA-templated DNA replication"/>
    <property type="evidence" value="ECO:0007669"/>
    <property type="project" value="TreeGrafter"/>
</dbReference>
<evidence type="ECO:0000313" key="5">
    <source>
        <dbReference type="Proteomes" id="UP000481153"/>
    </source>
</evidence>
<evidence type="ECO:0000313" key="4">
    <source>
        <dbReference type="EMBL" id="KAF0733784.1"/>
    </source>
</evidence>
<keyword evidence="2" id="KW-0539">Nucleus</keyword>
<protein>
    <recommendedName>
        <fullName evidence="6">Mini-chromosome maintenance complex-binding protein</fullName>
    </recommendedName>
</protein>
<sequence length="526" mass="59463">MTSVFLTQELLDAGRIPHGSQVRWIGLVRDVGQPQLIQNHDDELKYIETTPHRCELVPGRAQWLRDEILQPATATSTSPAQEHKPTSSVLGKKKRSEMDDTDLDHDDQRPRVSTEKISAPSITLKRPAFQVIVRAYDGIQYKVNHAYEFVGELDLTPQAIDDYEMEWQGEDAETSKQKARDLEFIPTLHAKVANEISYGLEVLRRYNVPELLEGTNKNKERIEWCLHQWKSHGYDFSVGEMRGQLVAYFASFLDGDTVAAEYLLLCLLSRVYHRSGDLTPFGHLSVNVIFPGKSPEEVNSLFSALYDAIANLVPTASKLNLSIESLCGSVYYPQKDYTIDYLHSGLLQMPDGTVIMVNESEMSAGQLDDKGTQNIRALVRLVESQTLMYDFQFYQKDFHQDIKVISISKAKSILPMAVNVYHSPSSSRVSTSAIPEALIQCLRLYLAVFRSLDSELGNEGAHNAEVWYVEKRKEDNTIGPDDLSRLVRVARLEALGLGFGTVDSNVWHRTLELDQACTQREKLHTQ</sequence>
<dbReference type="PANTHER" id="PTHR13489">
    <property type="entry name" value="MINI-CHROMOSOME MAINTENANCE COMPLEX-BINDING PROTEIN"/>
    <property type="match status" value="1"/>
</dbReference>
<accession>A0A6G0X1Y0</accession>
<proteinExistence type="predicted"/>
<dbReference type="GO" id="GO:0003682">
    <property type="term" value="F:chromatin binding"/>
    <property type="evidence" value="ECO:0007669"/>
    <property type="project" value="TreeGrafter"/>
</dbReference>
<keyword evidence="5" id="KW-1185">Reference proteome</keyword>
<comment type="caution">
    <text evidence="4">The sequence shown here is derived from an EMBL/GenBank/DDBJ whole genome shotgun (WGS) entry which is preliminary data.</text>
</comment>